<keyword evidence="6 7" id="KW-0720">Serine protease</keyword>
<dbReference type="GO" id="GO:0005576">
    <property type="term" value="C:extracellular region"/>
    <property type="evidence" value="ECO:0007669"/>
    <property type="project" value="UniProtKB-SubCell"/>
</dbReference>
<dbReference type="Gene3D" id="2.60.40.4070">
    <property type="match status" value="3"/>
</dbReference>
<dbReference type="PROSITE" id="PS00138">
    <property type="entry name" value="SUBTILASE_SER"/>
    <property type="match status" value="1"/>
</dbReference>
<dbReference type="InterPro" id="IPR023828">
    <property type="entry name" value="Peptidase_S8_Ser-AS"/>
</dbReference>
<keyword evidence="3" id="KW-0964">Secreted</keyword>
<dbReference type="InterPro" id="IPR000209">
    <property type="entry name" value="Peptidase_S8/S53_dom"/>
</dbReference>
<reference evidence="12 13" key="1">
    <citation type="submission" date="2018-08" db="EMBL/GenBank/DDBJ databases">
        <title>Bacillus chawlae sp. nov., Bacillus glennii sp. nov., and Bacillus saganii sp. nov. Isolated from the Vehicle Assembly Building at Kennedy Space Center where the Viking Spacecraft were Assembled.</title>
        <authorList>
            <person name="Seuylemezian A."/>
            <person name="Vaishampayan P."/>
        </authorList>
    </citation>
    <scope>NUCLEOTIDE SEQUENCE [LARGE SCALE GENOMIC DNA]</scope>
    <source>
        <strain evidence="12 13">V44-8</strain>
    </source>
</reference>
<dbReference type="Proteomes" id="UP000262939">
    <property type="component" value="Unassembled WGS sequence"/>
</dbReference>
<dbReference type="InterPro" id="IPR054399">
    <property type="entry name" value="Fervidolysin-like_N_prodom"/>
</dbReference>
<sequence length="714" mass="76570">MKPSISIVALLAFLLIGYPEAHADSAPSMQEKHNTNITMSFKEPEKYDERNLVVKFAPDAEPALKRKILQGISAQELDSTINGFTLVSVPSGSDLTALSRKLLKNRAVELVEPNYEIKSTFKPTDPAFGKQWYLNKISMPASWDITKGTAGVTVAVVDGGFSMVHPDLKGRFVHPYNAVTGETKLPSGDHATHVSGIIGASMNRIGTAGIAPSVKIMPVNVFLGDAADSYWVADGIRYAVDSGADIINLSLTTDVYSSVLDHAVKYAASKGVVVVAAAGNSHSSKKFYPAALDSVIGVSAVDSKDQLAPFSNYGSYIDFSAPGVKIYSTISQGRYAMMDGTSMASPVVSGVSALILSKNPFLKPAETMQILKKSAVDLGTKERDNKFGYGRVDAYNALQNTPSPMSTVSLSAKTFIEDGKNQLDISFSAHKNTYVSLYVKDGKGRIVKKLIWNKAWSGGKVSYHWNGKLDTGAYAPSGTYKIYAKASNKKHKLYKTASVMIQDDILPAVSFSKSSLVFSPAVKTKLDIPFTLNKNANVTAAVYDSQGKLIRTLHEKTAFTGGTQLIAWDGKDGGNKRVKDGIYKLTVSADDQEGRPGEKNSMAIAVDTAAPAATIAASSKLFKMDGKTKLNAKGTIKETARVTVKVIDTTGTAVKTLVSVQSWKTGTSTIAWDGKTAKNTFAKEGNYQFVLEATDAAGNKRTAKSASFKVDDIR</sequence>
<feature type="chain" id="PRO_5016952528" description="Peptidase S8" evidence="8">
    <location>
        <begin position="24"/>
        <end position="714"/>
    </location>
</feature>
<comment type="subcellular location">
    <subcellularLocation>
        <location evidence="1">Secreted</location>
    </subcellularLocation>
</comment>
<evidence type="ECO:0000256" key="1">
    <source>
        <dbReference type="ARBA" id="ARBA00004613"/>
    </source>
</evidence>
<comment type="caution">
    <text evidence="12">The sequence shown here is derived from an EMBL/GenBank/DDBJ whole genome shotgun (WGS) entry which is preliminary data.</text>
</comment>
<evidence type="ECO:0000259" key="11">
    <source>
        <dbReference type="Pfam" id="PF22148"/>
    </source>
</evidence>
<feature type="active site" description="Charge relay system" evidence="7">
    <location>
        <position position="342"/>
    </location>
</feature>
<dbReference type="InterPro" id="IPR025965">
    <property type="entry name" value="FlgD/Vpr_Ig-like"/>
</dbReference>
<comment type="similarity">
    <text evidence="2 7">Belongs to the peptidase S8 family.</text>
</comment>
<accession>A0A372LDC2</accession>
<dbReference type="InterPro" id="IPR015500">
    <property type="entry name" value="Peptidase_S8_subtilisin-rel"/>
</dbReference>
<feature type="active site" description="Charge relay system" evidence="7">
    <location>
        <position position="190"/>
    </location>
</feature>
<dbReference type="SUPFAM" id="SSF52743">
    <property type="entry name" value="Subtilisin-like"/>
    <property type="match status" value="1"/>
</dbReference>
<dbReference type="InterPro" id="IPR050131">
    <property type="entry name" value="Peptidase_S8_subtilisin-like"/>
</dbReference>
<dbReference type="GO" id="GO:0004252">
    <property type="term" value="F:serine-type endopeptidase activity"/>
    <property type="evidence" value="ECO:0007669"/>
    <property type="project" value="UniProtKB-UniRule"/>
</dbReference>
<feature type="signal peptide" evidence="8">
    <location>
        <begin position="1"/>
        <end position="23"/>
    </location>
</feature>
<dbReference type="EMBL" id="QVTD01000005">
    <property type="protein sequence ID" value="RFU63974.1"/>
    <property type="molecule type" value="Genomic_DNA"/>
</dbReference>
<feature type="domain" description="FlgD/Vpr Ig-like" evidence="10">
    <location>
        <begin position="419"/>
        <end position="489"/>
    </location>
</feature>
<feature type="domain" description="Fervidolysin-like N-terminal prodomain" evidence="11">
    <location>
        <begin position="42"/>
        <end position="114"/>
    </location>
</feature>
<protein>
    <recommendedName>
        <fullName evidence="14">Peptidase S8</fullName>
    </recommendedName>
</protein>
<evidence type="ECO:0000259" key="9">
    <source>
        <dbReference type="Pfam" id="PF00082"/>
    </source>
</evidence>
<keyword evidence="8" id="KW-0732">Signal</keyword>
<dbReference type="Pfam" id="PF00082">
    <property type="entry name" value="Peptidase_S8"/>
    <property type="match status" value="1"/>
</dbReference>
<name>A0A372LDC2_9BACI</name>
<dbReference type="OrthoDB" id="9798386at2"/>
<proteinExistence type="inferred from homology"/>
<dbReference type="InterPro" id="IPR036852">
    <property type="entry name" value="Peptidase_S8/S53_dom_sf"/>
</dbReference>
<evidence type="ECO:0000259" key="10">
    <source>
        <dbReference type="Pfam" id="PF13860"/>
    </source>
</evidence>
<dbReference type="PANTHER" id="PTHR43806">
    <property type="entry name" value="PEPTIDASE S8"/>
    <property type="match status" value="1"/>
</dbReference>
<keyword evidence="4 7" id="KW-0645">Protease</keyword>
<evidence type="ECO:0000313" key="13">
    <source>
        <dbReference type="Proteomes" id="UP000262939"/>
    </source>
</evidence>
<evidence type="ECO:0000256" key="4">
    <source>
        <dbReference type="ARBA" id="ARBA00022670"/>
    </source>
</evidence>
<evidence type="ECO:0008006" key="14">
    <source>
        <dbReference type="Google" id="ProtNLM"/>
    </source>
</evidence>
<dbReference type="PROSITE" id="PS51892">
    <property type="entry name" value="SUBTILASE"/>
    <property type="match status" value="1"/>
</dbReference>
<evidence type="ECO:0000256" key="8">
    <source>
        <dbReference type="SAM" id="SignalP"/>
    </source>
</evidence>
<feature type="domain" description="FlgD/Vpr Ig-like" evidence="10">
    <location>
        <begin position="624"/>
        <end position="696"/>
    </location>
</feature>
<dbReference type="GO" id="GO:0006508">
    <property type="term" value="P:proteolysis"/>
    <property type="evidence" value="ECO:0007669"/>
    <property type="project" value="UniProtKB-KW"/>
</dbReference>
<gene>
    <name evidence="12" type="ORF">D0466_11040</name>
</gene>
<evidence type="ECO:0000256" key="5">
    <source>
        <dbReference type="ARBA" id="ARBA00022801"/>
    </source>
</evidence>
<evidence type="ECO:0000256" key="6">
    <source>
        <dbReference type="ARBA" id="ARBA00022825"/>
    </source>
</evidence>
<dbReference type="CDD" id="cd07484">
    <property type="entry name" value="Peptidases_S8_Thermitase_like"/>
    <property type="match status" value="1"/>
</dbReference>
<dbReference type="PRINTS" id="PR00723">
    <property type="entry name" value="SUBTILISIN"/>
</dbReference>
<dbReference type="Pfam" id="PF22148">
    <property type="entry name" value="Fervidolysin_NPro-like"/>
    <property type="match status" value="1"/>
</dbReference>
<feature type="domain" description="FlgD/Vpr Ig-like" evidence="10">
    <location>
        <begin position="524"/>
        <end position="592"/>
    </location>
</feature>
<dbReference type="Gene3D" id="3.40.50.200">
    <property type="entry name" value="Peptidase S8/S53 domain"/>
    <property type="match status" value="1"/>
</dbReference>
<dbReference type="RefSeq" id="WP_117322610.1">
    <property type="nucleotide sequence ID" value="NZ_QVTD01000005.1"/>
</dbReference>
<dbReference type="InterPro" id="IPR034084">
    <property type="entry name" value="Thermitase-like_dom"/>
</dbReference>
<keyword evidence="5 7" id="KW-0378">Hydrolase</keyword>
<evidence type="ECO:0000313" key="12">
    <source>
        <dbReference type="EMBL" id="RFU63974.1"/>
    </source>
</evidence>
<evidence type="ECO:0000256" key="3">
    <source>
        <dbReference type="ARBA" id="ARBA00022525"/>
    </source>
</evidence>
<keyword evidence="13" id="KW-1185">Reference proteome</keyword>
<dbReference type="Pfam" id="PF13860">
    <property type="entry name" value="FlgD_ig"/>
    <property type="match status" value="3"/>
</dbReference>
<organism evidence="12 13">
    <name type="scientific">Peribacillus glennii</name>
    <dbReference type="NCBI Taxonomy" id="2303991"/>
    <lineage>
        <taxon>Bacteria</taxon>
        <taxon>Bacillati</taxon>
        <taxon>Bacillota</taxon>
        <taxon>Bacilli</taxon>
        <taxon>Bacillales</taxon>
        <taxon>Bacillaceae</taxon>
        <taxon>Peribacillus</taxon>
    </lineage>
</organism>
<dbReference type="PANTHER" id="PTHR43806:SF11">
    <property type="entry name" value="CEREVISIN-RELATED"/>
    <property type="match status" value="1"/>
</dbReference>
<evidence type="ECO:0000256" key="7">
    <source>
        <dbReference type="PROSITE-ProRule" id="PRU01240"/>
    </source>
</evidence>
<evidence type="ECO:0000256" key="2">
    <source>
        <dbReference type="ARBA" id="ARBA00011073"/>
    </source>
</evidence>
<feature type="active site" description="Charge relay system" evidence="7">
    <location>
        <position position="158"/>
    </location>
</feature>
<feature type="domain" description="Peptidase S8/S53" evidence="9">
    <location>
        <begin position="150"/>
        <end position="390"/>
    </location>
</feature>
<dbReference type="AlphaFoldDB" id="A0A372LDC2"/>